<dbReference type="RefSeq" id="WP_055226739.1">
    <property type="nucleotide sequence ID" value="NZ_CYYV01000004.1"/>
</dbReference>
<accession>A0A174AXW3</accession>
<evidence type="ECO:0000313" key="1">
    <source>
        <dbReference type="EMBL" id="CUN93621.1"/>
    </source>
</evidence>
<dbReference type="Proteomes" id="UP000095706">
    <property type="component" value="Unassembled WGS sequence"/>
</dbReference>
<name>A0A174AXW3_9FIRM</name>
<dbReference type="EMBL" id="CYYV01000004">
    <property type="protein sequence ID" value="CUN93621.1"/>
    <property type="molecule type" value="Genomic_DNA"/>
</dbReference>
<sequence length="62" mass="6846">MAKKIKCPGLLCGSTDVTQIGEKTRTSVNLNPLHPFTLVNTKSAKKQKFHCNKCGRIFTAKI</sequence>
<reference evidence="1 2" key="1">
    <citation type="submission" date="2015-09" db="EMBL/GenBank/DDBJ databases">
        <authorList>
            <consortium name="Pathogen Informatics"/>
        </authorList>
    </citation>
    <scope>NUCLEOTIDE SEQUENCE [LARGE SCALE GENOMIC DNA]</scope>
    <source>
        <strain evidence="1 2">2789STDY5608849</strain>
    </source>
</reference>
<gene>
    <name evidence="1" type="ORF">ERS852406_00952</name>
</gene>
<protein>
    <submittedName>
        <fullName evidence="1">Uncharacterized protein</fullName>
    </submittedName>
</protein>
<dbReference type="AlphaFoldDB" id="A0A174AXW3"/>
<evidence type="ECO:0000313" key="2">
    <source>
        <dbReference type="Proteomes" id="UP000095706"/>
    </source>
</evidence>
<proteinExistence type="predicted"/>
<organism evidence="1 2">
    <name type="scientific">Fusicatenibacter saccharivorans</name>
    <dbReference type="NCBI Taxonomy" id="1150298"/>
    <lineage>
        <taxon>Bacteria</taxon>
        <taxon>Bacillati</taxon>
        <taxon>Bacillota</taxon>
        <taxon>Clostridia</taxon>
        <taxon>Lachnospirales</taxon>
        <taxon>Lachnospiraceae</taxon>
        <taxon>Fusicatenibacter</taxon>
    </lineage>
</organism>